<protein>
    <submittedName>
        <fullName evidence="7">AhpC/TSA family protein</fullName>
    </submittedName>
</protein>
<feature type="domain" description="Thioredoxin" evidence="6">
    <location>
        <begin position="229"/>
        <end position="367"/>
    </location>
</feature>
<dbReference type="Pfam" id="PF00578">
    <property type="entry name" value="AhpC-TSA"/>
    <property type="match status" value="1"/>
</dbReference>
<evidence type="ECO:0000259" key="6">
    <source>
        <dbReference type="PROSITE" id="PS51352"/>
    </source>
</evidence>
<dbReference type="SUPFAM" id="SSF52833">
    <property type="entry name" value="Thioredoxin-like"/>
    <property type="match status" value="1"/>
</dbReference>
<dbReference type="Proteomes" id="UP000263900">
    <property type="component" value="Chromosome"/>
</dbReference>
<dbReference type="InterPro" id="IPR036249">
    <property type="entry name" value="Thioredoxin-like_sf"/>
</dbReference>
<dbReference type="InterPro" id="IPR050553">
    <property type="entry name" value="Thioredoxin_ResA/DsbE_sf"/>
</dbReference>
<dbReference type="AlphaFoldDB" id="A0A3B7MKN2"/>
<dbReference type="RefSeq" id="WP_119049688.1">
    <property type="nucleotide sequence ID" value="NZ_CP032157.1"/>
</dbReference>
<evidence type="ECO:0000256" key="5">
    <source>
        <dbReference type="SAM" id="SignalP"/>
    </source>
</evidence>
<dbReference type="PANTHER" id="PTHR42852:SF6">
    <property type="entry name" value="THIOL:DISULFIDE INTERCHANGE PROTEIN DSBE"/>
    <property type="match status" value="1"/>
</dbReference>
<keyword evidence="2" id="KW-0201">Cytochrome c-type biogenesis</keyword>
<dbReference type="GO" id="GO:0017004">
    <property type="term" value="P:cytochrome complex assembly"/>
    <property type="evidence" value="ECO:0007669"/>
    <property type="project" value="UniProtKB-KW"/>
</dbReference>
<keyword evidence="4" id="KW-0676">Redox-active center</keyword>
<dbReference type="GO" id="GO:0016491">
    <property type="term" value="F:oxidoreductase activity"/>
    <property type="evidence" value="ECO:0007669"/>
    <property type="project" value="InterPro"/>
</dbReference>
<dbReference type="InterPro" id="IPR025380">
    <property type="entry name" value="DUF4369"/>
</dbReference>
<accession>A0A3B7MKN2</accession>
<dbReference type="EMBL" id="CP032157">
    <property type="protein sequence ID" value="AXY73853.1"/>
    <property type="molecule type" value="Genomic_DNA"/>
</dbReference>
<name>A0A3B7MKN2_9BACT</name>
<dbReference type="GO" id="GO:0030313">
    <property type="term" value="C:cell envelope"/>
    <property type="evidence" value="ECO:0007669"/>
    <property type="project" value="UniProtKB-SubCell"/>
</dbReference>
<feature type="signal peptide" evidence="5">
    <location>
        <begin position="1"/>
        <end position="26"/>
    </location>
</feature>
<evidence type="ECO:0000256" key="1">
    <source>
        <dbReference type="ARBA" id="ARBA00004196"/>
    </source>
</evidence>
<dbReference type="KEGG" id="pseg:D3H65_07605"/>
<reference evidence="7 8" key="1">
    <citation type="submission" date="2018-09" db="EMBL/GenBank/DDBJ databases">
        <title>Genome sequencing of strain 6GH32-13.</title>
        <authorList>
            <person name="Weon H.-Y."/>
            <person name="Heo J."/>
            <person name="Kwon S.-W."/>
        </authorList>
    </citation>
    <scope>NUCLEOTIDE SEQUENCE [LARGE SCALE GENOMIC DNA]</scope>
    <source>
        <strain evidence="7 8">5GH32-13</strain>
    </source>
</reference>
<keyword evidence="8" id="KW-1185">Reference proteome</keyword>
<dbReference type="InterPro" id="IPR013766">
    <property type="entry name" value="Thioredoxin_domain"/>
</dbReference>
<dbReference type="PROSITE" id="PS00194">
    <property type="entry name" value="THIOREDOXIN_1"/>
    <property type="match status" value="1"/>
</dbReference>
<sequence length="367" mass="40764">MTTKKKPVLALLLAAAVGALSWQKAATPDGFTLTGNVPDFKDSIVFLTYGTFDNTKIDSAIVSNGKFAFKGEVAEPLQGMLFSRNYRLRLDLFVDKGNVTVDGPIEDMKVTGSPVVNEYEVFNRAIMANRKWVNKIYTEAYEAKQAGDTTRAKGLEADGSKWYAYEYEIRKNYIKQHPASPISVRELLMYVNNKTLAECTPMYTALDSTVMASAQGLELTKRMQLLNKITTGKPALAFAQANVEGKTITLKSYKGKYVLLEFWASWCGPCRAENPNLRKQVELFGSKGFNVLGVSLDKTKAPWVQAIEKDGLTWPQVSDLKGWNNEIALLYGVKAVPANFLIDPTGTIIAQDLRGEALNQKLKEIFK</sequence>
<dbReference type="PROSITE" id="PS51352">
    <property type="entry name" value="THIOREDOXIN_2"/>
    <property type="match status" value="1"/>
</dbReference>
<evidence type="ECO:0000313" key="8">
    <source>
        <dbReference type="Proteomes" id="UP000263900"/>
    </source>
</evidence>
<keyword evidence="3" id="KW-1015">Disulfide bond</keyword>
<comment type="subcellular location">
    <subcellularLocation>
        <location evidence="1">Cell envelope</location>
    </subcellularLocation>
</comment>
<dbReference type="CDD" id="cd02966">
    <property type="entry name" value="TlpA_like_family"/>
    <property type="match status" value="1"/>
</dbReference>
<dbReference type="OrthoDB" id="750178at2"/>
<evidence type="ECO:0000256" key="4">
    <source>
        <dbReference type="ARBA" id="ARBA00023284"/>
    </source>
</evidence>
<dbReference type="PANTHER" id="PTHR42852">
    <property type="entry name" value="THIOL:DISULFIDE INTERCHANGE PROTEIN DSBE"/>
    <property type="match status" value="1"/>
</dbReference>
<proteinExistence type="predicted"/>
<feature type="chain" id="PRO_5017831583" evidence="5">
    <location>
        <begin position="27"/>
        <end position="367"/>
    </location>
</feature>
<gene>
    <name evidence="7" type="ORF">D3H65_07605</name>
</gene>
<dbReference type="Gene3D" id="3.40.30.10">
    <property type="entry name" value="Glutaredoxin"/>
    <property type="match status" value="1"/>
</dbReference>
<dbReference type="Pfam" id="PF14289">
    <property type="entry name" value="DUF4369"/>
    <property type="match status" value="1"/>
</dbReference>
<evidence type="ECO:0000256" key="2">
    <source>
        <dbReference type="ARBA" id="ARBA00022748"/>
    </source>
</evidence>
<dbReference type="InterPro" id="IPR000866">
    <property type="entry name" value="AhpC/TSA"/>
</dbReference>
<dbReference type="InterPro" id="IPR017937">
    <property type="entry name" value="Thioredoxin_CS"/>
</dbReference>
<keyword evidence="5" id="KW-0732">Signal</keyword>
<evidence type="ECO:0000256" key="3">
    <source>
        <dbReference type="ARBA" id="ARBA00023157"/>
    </source>
</evidence>
<evidence type="ECO:0000313" key="7">
    <source>
        <dbReference type="EMBL" id="AXY73853.1"/>
    </source>
</evidence>
<dbReference type="GO" id="GO:0016209">
    <property type="term" value="F:antioxidant activity"/>
    <property type="evidence" value="ECO:0007669"/>
    <property type="project" value="InterPro"/>
</dbReference>
<organism evidence="7 8">
    <name type="scientific">Paraflavitalea soli</name>
    <dbReference type="NCBI Taxonomy" id="2315862"/>
    <lineage>
        <taxon>Bacteria</taxon>
        <taxon>Pseudomonadati</taxon>
        <taxon>Bacteroidota</taxon>
        <taxon>Chitinophagia</taxon>
        <taxon>Chitinophagales</taxon>
        <taxon>Chitinophagaceae</taxon>
        <taxon>Paraflavitalea</taxon>
    </lineage>
</organism>